<name>A0A3N4HVR7_ASCIM</name>
<keyword evidence="2" id="KW-1185">Reference proteome</keyword>
<protein>
    <submittedName>
        <fullName evidence="1">Uncharacterized protein</fullName>
    </submittedName>
</protein>
<gene>
    <name evidence="1" type="ORF">BJ508DRAFT_349975</name>
</gene>
<proteinExistence type="predicted"/>
<evidence type="ECO:0000313" key="2">
    <source>
        <dbReference type="Proteomes" id="UP000275078"/>
    </source>
</evidence>
<reference evidence="1 2" key="1">
    <citation type="journal article" date="2018" name="Nat. Ecol. Evol.">
        <title>Pezizomycetes genomes reveal the molecular basis of ectomycorrhizal truffle lifestyle.</title>
        <authorList>
            <person name="Murat C."/>
            <person name="Payen T."/>
            <person name="Noel B."/>
            <person name="Kuo A."/>
            <person name="Morin E."/>
            <person name="Chen J."/>
            <person name="Kohler A."/>
            <person name="Krizsan K."/>
            <person name="Balestrini R."/>
            <person name="Da Silva C."/>
            <person name="Montanini B."/>
            <person name="Hainaut M."/>
            <person name="Levati E."/>
            <person name="Barry K.W."/>
            <person name="Belfiori B."/>
            <person name="Cichocki N."/>
            <person name="Clum A."/>
            <person name="Dockter R.B."/>
            <person name="Fauchery L."/>
            <person name="Guy J."/>
            <person name="Iotti M."/>
            <person name="Le Tacon F."/>
            <person name="Lindquist E.A."/>
            <person name="Lipzen A."/>
            <person name="Malagnac F."/>
            <person name="Mello A."/>
            <person name="Molinier V."/>
            <person name="Miyauchi S."/>
            <person name="Poulain J."/>
            <person name="Riccioni C."/>
            <person name="Rubini A."/>
            <person name="Sitrit Y."/>
            <person name="Splivallo R."/>
            <person name="Traeger S."/>
            <person name="Wang M."/>
            <person name="Zifcakova L."/>
            <person name="Wipf D."/>
            <person name="Zambonelli A."/>
            <person name="Paolocci F."/>
            <person name="Nowrousian M."/>
            <person name="Ottonello S."/>
            <person name="Baldrian P."/>
            <person name="Spatafora J.W."/>
            <person name="Henrissat B."/>
            <person name="Nagy L.G."/>
            <person name="Aury J.M."/>
            <person name="Wincker P."/>
            <person name="Grigoriev I.V."/>
            <person name="Bonfante P."/>
            <person name="Martin F.M."/>
        </authorList>
    </citation>
    <scope>NUCLEOTIDE SEQUENCE [LARGE SCALE GENOMIC DNA]</scope>
    <source>
        <strain evidence="1 2">RN42</strain>
    </source>
</reference>
<dbReference type="Proteomes" id="UP000275078">
    <property type="component" value="Unassembled WGS sequence"/>
</dbReference>
<dbReference type="AlphaFoldDB" id="A0A3N4HVR7"/>
<organism evidence="1 2">
    <name type="scientific">Ascobolus immersus RN42</name>
    <dbReference type="NCBI Taxonomy" id="1160509"/>
    <lineage>
        <taxon>Eukaryota</taxon>
        <taxon>Fungi</taxon>
        <taxon>Dikarya</taxon>
        <taxon>Ascomycota</taxon>
        <taxon>Pezizomycotina</taxon>
        <taxon>Pezizomycetes</taxon>
        <taxon>Pezizales</taxon>
        <taxon>Ascobolaceae</taxon>
        <taxon>Ascobolus</taxon>
    </lineage>
</organism>
<evidence type="ECO:0000313" key="1">
    <source>
        <dbReference type="EMBL" id="RPA77895.1"/>
    </source>
</evidence>
<accession>A0A3N4HVR7</accession>
<dbReference type="EMBL" id="ML119719">
    <property type="protein sequence ID" value="RPA77895.1"/>
    <property type="molecule type" value="Genomic_DNA"/>
</dbReference>
<sequence length="286" mass="31392">MTKYVLQGPVCRTCSERSSLPEKATGMCMSYPTRKSHTSYLHELSDFPAWLVPPYRPSTSCDLISTGPVPSSRKRLLNLAPAHTSMHRSLTEASWKSAMSPPCMMFLNLTEKLCKRSRATCPSPVARMSSSTPSAPHFILVCNPKSSPLPTSEKLNHDAEQVPHPRFQIDRSCPGGDSGATLRRSTSQIQIETATRGFSEEAAIVSHLSPFDDNQVDGKYVAQLVFGSRLLPVCTALQRSNAVTNWNLRSTNEACPVKSPRKETIIRSQICLIISTGQAKGPYAGR</sequence>